<evidence type="ECO:0000313" key="1">
    <source>
        <dbReference type="EMBL" id="SIS58963.1"/>
    </source>
</evidence>
<protein>
    <submittedName>
        <fullName evidence="1">Uncharacterized protein</fullName>
    </submittedName>
</protein>
<dbReference type="Proteomes" id="UP000186216">
    <property type="component" value="Unassembled WGS sequence"/>
</dbReference>
<gene>
    <name evidence="2" type="ORF">JHX88_02985</name>
    <name evidence="1" type="ORF">SAMN05421772_101673</name>
</gene>
<dbReference type="RefSeq" id="WP_076522773.1">
    <property type="nucleotide sequence ID" value="NZ_CP067140.1"/>
</dbReference>
<dbReference type="AlphaFoldDB" id="A0AA45W1R2"/>
<dbReference type="EMBL" id="CP067140">
    <property type="protein sequence ID" value="WCR03749.1"/>
    <property type="molecule type" value="Genomic_DNA"/>
</dbReference>
<accession>A0AA45W1R2</accession>
<name>A0AA45W1R2_9RHOB</name>
<evidence type="ECO:0000313" key="3">
    <source>
        <dbReference type="Proteomes" id="UP000186216"/>
    </source>
</evidence>
<dbReference type="Proteomes" id="UP001215549">
    <property type="component" value="Chromosome"/>
</dbReference>
<reference evidence="1 3" key="1">
    <citation type="submission" date="2017-01" db="EMBL/GenBank/DDBJ databases">
        <authorList>
            <person name="Varghese N."/>
            <person name="Submissions S."/>
        </authorList>
    </citation>
    <scope>NUCLEOTIDE SEQUENCE [LARGE SCALE GENOMIC DNA]</scope>
    <source>
        <strain evidence="1 3">DSM 18447</strain>
    </source>
</reference>
<keyword evidence="4" id="KW-1185">Reference proteome</keyword>
<sequence>MGIGFMHIVPVHRHDYPDGEATVKTALRWFQERELVENELSDCALGEAGYRLLPEISRIFEDGEPLQRLKIQGLALHYGARKVFHPMEGAEMHFACPACGYEQGWDASDSIGLWYSGEDDFPECPECKQHHHVTEYETRGSRGLEPAWAFSNIGMTIWNGPGSELATWFLDEMRALYGTELRIILSHI</sequence>
<proteinExistence type="predicted"/>
<reference evidence="2 4" key="2">
    <citation type="submission" date="2021-01" db="EMBL/GenBank/DDBJ databases">
        <title>Biogeographic distribution of Paracoccus.</title>
        <authorList>
            <person name="Hollensteiner J."/>
            <person name="Leineberger J."/>
            <person name="Brinkhoff T."/>
            <person name="Daniel R."/>
        </authorList>
    </citation>
    <scope>NUCLEOTIDE SEQUENCE [LARGE SCALE GENOMIC DNA]</scope>
    <source>
        <strain evidence="2 4">DSM 18447</strain>
    </source>
</reference>
<evidence type="ECO:0000313" key="2">
    <source>
        <dbReference type="EMBL" id="WCR03749.1"/>
    </source>
</evidence>
<organism evidence="1 3">
    <name type="scientific">Paracoccus saliphilus</name>
    <dbReference type="NCBI Taxonomy" id="405559"/>
    <lineage>
        <taxon>Bacteria</taxon>
        <taxon>Pseudomonadati</taxon>
        <taxon>Pseudomonadota</taxon>
        <taxon>Alphaproteobacteria</taxon>
        <taxon>Rhodobacterales</taxon>
        <taxon>Paracoccaceae</taxon>
        <taxon>Paracoccus</taxon>
    </lineage>
</organism>
<evidence type="ECO:0000313" key="4">
    <source>
        <dbReference type="Proteomes" id="UP001215549"/>
    </source>
</evidence>
<dbReference type="EMBL" id="FTOU01000001">
    <property type="protein sequence ID" value="SIS58963.1"/>
    <property type="molecule type" value="Genomic_DNA"/>
</dbReference>